<proteinExistence type="predicted"/>
<gene>
    <name evidence="2" type="ORF">EJ08DRAFT_205538</name>
</gene>
<protein>
    <submittedName>
        <fullName evidence="2">Uncharacterized protein</fullName>
    </submittedName>
</protein>
<dbReference type="Proteomes" id="UP000800235">
    <property type="component" value="Unassembled WGS sequence"/>
</dbReference>
<evidence type="ECO:0000313" key="2">
    <source>
        <dbReference type="EMBL" id="KAF2430969.1"/>
    </source>
</evidence>
<feature type="compositionally biased region" description="Polar residues" evidence="1">
    <location>
        <begin position="116"/>
        <end position="130"/>
    </location>
</feature>
<dbReference type="AlphaFoldDB" id="A0A9P4TY22"/>
<dbReference type="EMBL" id="MU007035">
    <property type="protein sequence ID" value="KAF2430969.1"/>
    <property type="molecule type" value="Genomic_DNA"/>
</dbReference>
<sequence>MSSPNPPPSGKEDGNFHAEQNQDPDPIGRFSAGVNSFPVMNEGTANIPMQPYNEVQHPIPTTSGSNEETNDQPSTLPQAFSIPKSKPRMLDPVVTSGLAIVDPVRARKELEKSMHNPRNPNNRSGGLQSGAQVSQNTQSSNNNSGAATQRPSGGMSNSGSASGGTKGGQSLSGSKWAP</sequence>
<evidence type="ECO:0000313" key="3">
    <source>
        <dbReference type="Proteomes" id="UP000800235"/>
    </source>
</evidence>
<reference evidence="2" key="1">
    <citation type="journal article" date="2020" name="Stud. Mycol.">
        <title>101 Dothideomycetes genomes: a test case for predicting lifestyles and emergence of pathogens.</title>
        <authorList>
            <person name="Haridas S."/>
            <person name="Albert R."/>
            <person name="Binder M."/>
            <person name="Bloem J."/>
            <person name="Labutti K."/>
            <person name="Salamov A."/>
            <person name="Andreopoulos B."/>
            <person name="Baker S."/>
            <person name="Barry K."/>
            <person name="Bills G."/>
            <person name="Bluhm B."/>
            <person name="Cannon C."/>
            <person name="Castanera R."/>
            <person name="Culley D."/>
            <person name="Daum C."/>
            <person name="Ezra D."/>
            <person name="Gonzalez J."/>
            <person name="Henrissat B."/>
            <person name="Kuo A."/>
            <person name="Liang C."/>
            <person name="Lipzen A."/>
            <person name="Lutzoni F."/>
            <person name="Magnuson J."/>
            <person name="Mondo S."/>
            <person name="Nolan M."/>
            <person name="Ohm R."/>
            <person name="Pangilinan J."/>
            <person name="Park H.-J."/>
            <person name="Ramirez L."/>
            <person name="Alfaro M."/>
            <person name="Sun H."/>
            <person name="Tritt A."/>
            <person name="Yoshinaga Y."/>
            <person name="Zwiers L.-H."/>
            <person name="Turgeon B."/>
            <person name="Goodwin S."/>
            <person name="Spatafora J."/>
            <person name="Crous P."/>
            <person name="Grigoriev I."/>
        </authorList>
    </citation>
    <scope>NUCLEOTIDE SEQUENCE</scope>
    <source>
        <strain evidence="2">CBS 130266</strain>
    </source>
</reference>
<keyword evidence="3" id="KW-1185">Reference proteome</keyword>
<evidence type="ECO:0000256" key="1">
    <source>
        <dbReference type="SAM" id="MobiDB-lite"/>
    </source>
</evidence>
<name>A0A9P4TY22_9PEZI</name>
<accession>A0A9P4TY22</accession>
<comment type="caution">
    <text evidence="2">The sequence shown here is derived from an EMBL/GenBank/DDBJ whole genome shotgun (WGS) entry which is preliminary data.</text>
</comment>
<organism evidence="2 3">
    <name type="scientific">Tothia fuscella</name>
    <dbReference type="NCBI Taxonomy" id="1048955"/>
    <lineage>
        <taxon>Eukaryota</taxon>
        <taxon>Fungi</taxon>
        <taxon>Dikarya</taxon>
        <taxon>Ascomycota</taxon>
        <taxon>Pezizomycotina</taxon>
        <taxon>Dothideomycetes</taxon>
        <taxon>Pleosporomycetidae</taxon>
        <taxon>Venturiales</taxon>
        <taxon>Cylindrosympodiaceae</taxon>
        <taxon>Tothia</taxon>
    </lineage>
</organism>
<feature type="compositionally biased region" description="Basic and acidic residues" evidence="1">
    <location>
        <begin position="104"/>
        <end position="114"/>
    </location>
</feature>
<feature type="compositionally biased region" description="Polar residues" evidence="1">
    <location>
        <begin position="59"/>
        <end position="78"/>
    </location>
</feature>
<feature type="compositionally biased region" description="Polar residues" evidence="1">
    <location>
        <begin position="168"/>
        <end position="178"/>
    </location>
</feature>
<feature type="region of interest" description="Disordered" evidence="1">
    <location>
        <begin position="1"/>
        <end position="178"/>
    </location>
</feature>
<feature type="compositionally biased region" description="Low complexity" evidence="1">
    <location>
        <begin position="131"/>
        <end position="160"/>
    </location>
</feature>